<dbReference type="Proteomes" id="UP001500888">
    <property type="component" value="Unassembled WGS sequence"/>
</dbReference>
<name>A0ABP7IX18_9ACTN</name>
<evidence type="ECO:0000313" key="3">
    <source>
        <dbReference type="Proteomes" id="UP001500888"/>
    </source>
</evidence>
<organism evidence="2 3">
    <name type="scientific">Sphaerisporangium flaviroseum</name>
    <dbReference type="NCBI Taxonomy" id="509199"/>
    <lineage>
        <taxon>Bacteria</taxon>
        <taxon>Bacillati</taxon>
        <taxon>Actinomycetota</taxon>
        <taxon>Actinomycetes</taxon>
        <taxon>Streptosporangiales</taxon>
        <taxon>Streptosporangiaceae</taxon>
        <taxon>Sphaerisporangium</taxon>
    </lineage>
</organism>
<evidence type="ECO:0000313" key="2">
    <source>
        <dbReference type="EMBL" id="GAA3828521.1"/>
    </source>
</evidence>
<reference evidence="3" key="1">
    <citation type="journal article" date="2019" name="Int. J. Syst. Evol. Microbiol.">
        <title>The Global Catalogue of Microorganisms (GCM) 10K type strain sequencing project: providing services to taxonomists for standard genome sequencing and annotation.</title>
        <authorList>
            <consortium name="The Broad Institute Genomics Platform"/>
            <consortium name="The Broad Institute Genome Sequencing Center for Infectious Disease"/>
            <person name="Wu L."/>
            <person name="Ma J."/>
        </authorList>
    </citation>
    <scope>NUCLEOTIDE SEQUENCE [LARGE SCALE GENOMIC DNA]</scope>
    <source>
        <strain evidence="3">JCM 16908</strain>
    </source>
</reference>
<gene>
    <name evidence="2" type="ORF">GCM10022226_56690</name>
</gene>
<sequence>MDVRETTEASMTGGFRTPAQAPETATGCCGEPAATGPVSAEADEFELDDDAGTGCCGEPTAPSSGGCCG</sequence>
<dbReference type="EMBL" id="BAAAZR010000027">
    <property type="protein sequence ID" value="GAA3828521.1"/>
    <property type="molecule type" value="Genomic_DNA"/>
</dbReference>
<keyword evidence="3" id="KW-1185">Reference proteome</keyword>
<accession>A0ABP7IX18</accession>
<evidence type="ECO:0000256" key="1">
    <source>
        <dbReference type="SAM" id="MobiDB-lite"/>
    </source>
</evidence>
<proteinExistence type="predicted"/>
<comment type="caution">
    <text evidence="2">The sequence shown here is derived from an EMBL/GenBank/DDBJ whole genome shotgun (WGS) entry which is preliminary data.</text>
</comment>
<protein>
    <recommendedName>
        <fullName evidence="4">FxLD family lantipeptide</fullName>
    </recommendedName>
</protein>
<feature type="region of interest" description="Disordered" evidence="1">
    <location>
        <begin position="1"/>
        <end position="43"/>
    </location>
</feature>
<evidence type="ECO:0008006" key="4">
    <source>
        <dbReference type="Google" id="ProtNLM"/>
    </source>
</evidence>